<accession>A0A918U5S8</accession>
<name>A0A918U5S8_9ACTN</name>
<reference evidence="3" key="1">
    <citation type="journal article" date="2014" name="Int. J. Syst. Evol. Microbiol.">
        <title>Complete genome sequence of Corynebacterium casei LMG S-19264T (=DSM 44701T), isolated from a smear-ripened cheese.</title>
        <authorList>
            <consortium name="US DOE Joint Genome Institute (JGI-PGF)"/>
            <person name="Walter F."/>
            <person name="Albersmeier A."/>
            <person name="Kalinowski J."/>
            <person name="Ruckert C."/>
        </authorList>
    </citation>
    <scope>NUCLEOTIDE SEQUENCE</scope>
    <source>
        <strain evidence="3">JCM 4790</strain>
    </source>
</reference>
<dbReference type="InterPro" id="IPR001789">
    <property type="entry name" value="Sig_transdc_resp-reg_receiver"/>
</dbReference>
<evidence type="ECO:0000256" key="1">
    <source>
        <dbReference type="PROSITE-ProRule" id="PRU00169"/>
    </source>
</evidence>
<comment type="caution">
    <text evidence="3">The sequence shown here is derived from an EMBL/GenBank/DDBJ whole genome shotgun (WGS) entry which is preliminary data.</text>
</comment>
<feature type="modified residue" description="4-aspartylphosphate" evidence="1">
    <location>
        <position position="68"/>
    </location>
</feature>
<dbReference type="Pfam" id="PF00072">
    <property type="entry name" value="Response_reg"/>
    <property type="match status" value="1"/>
</dbReference>
<dbReference type="SMART" id="SM00448">
    <property type="entry name" value="REC"/>
    <property type="match status" value="1"/>
</dbReference>
<evidence type="ECO:0000259" key="2">
    <source>
        <dbReference type="PROSITE" id="PS50110"/>
    </source>
</evidence>
<dbReference type="EMBL" id="BMVU01000036">
    <property type="protein sequence ID" value="GGX96370.1"/>
    <property type="molecule type" value="Genomic_DNA"/>
</dbReference>
<dbReference type="Gene3D" id="3.40.50.2300">
    <property type="match status" value="1"/>
</dbReference>
<keyword evidence="1" id="KW-0597">Phosphoprotein</keyword>
<keyword evidence="4" id="KW-1185">Reference proteome</keyword>
<feature type="domain" description="Response regulatory" evidence="2">
    <location>
        <begin position="15"/>
        <end position="135"/>
    </location>
</feature>
<gene>
    <name evidence="3" type="ORF">GCM10010358_57670</name>
</gene>
<protein>
    <submittedName>
        <fullName evidence="3">Response regulator</fullName>
    </submittedName>
</protein>
<reference evidence="3" key="2">
    <citation type="submission" date="2020-09" db="EMBL/GenBank/DDBJ databases">
        <authorList>
            <person name="Sun Q."/>
            <person name="Ohkuma M."/>
        </authorList>
    </citation>
    <scope>NUCLEOTIDE SEQUENCE</scope>
    <source>
        <strain evidence="3">JCM 4790</strain>
    </source>
</reference>
<evidence type="ECO:0000313" key="4">
    <source>
        <dbReference type="Proteomes" id="UP000619244"/>
    </source>
</evidence>
<dbReference type="PROSITE" id="PS50110">
    <property type="entry name" value="RESPONSE_REGULATORY"/>
    <property type="match status" value="1"/>
</dbReference>
<proteinExistence type="predicted"/>
<dbReference type="PANTHER" id="PTHR44520">
    <property type="entry name" value="RESPONSE REGULATOR RCP1-RELATED"/>
    <property type="match status" value="1"/>
</dbReference>
<dbReference type="PANTHER" id="PTHR44520:SF1">
    <property type="entry name" value="TWO-COMPONENT SYSTEM REGULATORY PROTEIN"/>
    <property type="match status" value="1"/>
</dbReference>
<dbReference type="SUPFAM" id="SSF52172">
    <property type="entry name" value="CheY-like"/>
    <property type="match status" value="1"/>
</dbReference>
<dbReference type="CDD" id="cd17557">
    <property type="entry name" value="REC_Rcp-like"/>
    <property type="match status" value="1"/>
</dbReference>
<sequence length="152" mass="16130">MKVTDGGEDRVDHGSVLVVEDSPEDAEAIERALSRTHPELELEFADRGDGLVDDLLARGRLPGLILLDLNMPGLSGHAVLTAVRARPELSGVTVVVFTSSTAPAEVDACYAAGADSYVYKTVNFTLFQTVLKGAVDYWLESRSASGGPPSPM</sequence>
<dbReference type="InterPro" id="IPR052893">
    <property type="entry name" value="TCS_response_regulator"/>
</dbReference>
<dbReference type="AlphaFoldDB" id="A0A918U5S8"/>
<dbReference type="InterPro" id="IPR011006">
    <property type="entry name" value="CheY-like_superfamily"/>
</dbReference>
<organism evidence="3 4">
    <name type="scientific">Streptomyces minutiscleroticus</name>
    <dbReference type="NCBI Taxonomy" id="68238"/>
    <lineage>
        <taxon>Bacteria</taxon>
        <taxon>Bacillati</taxon>
        <taxon>Actinomycetota</taxon>
        <taxon>Actinomycetes</taxon>
        <taxon>Kitasatosporales</taxon>
        <taxon>Streptomycetaceae</taxon>
        <taxon>Streptomyces</taxon>
    </lineage>
</organism>
<dbReference type="GO" id="GO:0000160">
    <property type="term" value="P:phosphorelay signal transduction system"/>
    <property type="evidence" value="ECO:0007669"/>
    <property type="project" value="InterPro"/>
</dbReference>
<evidence type="ECO:0000313" key="3">
    <source>
        <dbReference type="EMBL" id="GGX96370.1"/>
    </source>
</evidence>
<dbReference type="Proteomes" id="UP000619244">
    <property type="component" value="Unassembled WGS sequence"/>
</dbReference>